<accession>A0A822LDG0</accession>
<name>A0A822LDG0_MICAE</name>
<protein>
    <submittedName>
        <fullName evidence="1">Transposase</fullName>
    </submittedName>
</protein>
<organism evidence="1 2">
    <name type="scientific">Microcystis aeruginosa PCC 9432</name>
    <dbReference type="NCBI Taxonomy" id="1160280"/>
    <lineage>
        <taxon>Bacteria</taxon>
        <taxon>Bacillati</taxon>
        <taxon>Cyanobacteriota</taxon>
        <taxon>Cyanophyceae</taxon>
        <taxon>Oscillatoriophycideae</taxon>
        <taxon>Chroococcales</taxon>
        <taxon>Microcystaceae</taxon>
        <taxon>Microcystis</taxon>
    </lineage>
</organism>
<evidence type="ECO:0000313" key="2">
    <source>
        <dbReference type="Proteomes" id="UP000005806"/>
    </source>
</evidence>
<dbReference type="EMBL" id="CAIH01000331">
    <property type="protein sequence ID" value="CCH94588.1"/>
    <property type="molecule type" value="Genomic_DNA"/>
</dbReference>
<dbReference type="InterPro" id="IPR036397">
    <property type="entry name" value="RNaseH_sf"/>
</dbReference>
<reference evidence="1 2" key="1">
    <citation type="submission" date="2012-04" db="EMBL/GenBank/DDBJ databases">
        <authorList>
            <person name="Genoscope - CEA"/>
        </authorList>
    </citation>
    <scope>NUCLEOTIDE SEQUENCE [LARGE SCALE GENOMIC DNA]</scope>
    <source>
        <strain evidence="1 2">9432</strain>
    </source>
</reference>
<dbReference type="InterPro" id="IPR011518">
    <property type="entry name" value="Transposase_36"/>
</dbReference>
<dbReference type="GO" id="GO:0003676">
    <property type="term" value="F:nucleic acid binding"/>
    <property type="evidence" value="ECO:0007669"/>
    <property type="project" value="InterPro"/>
</dbReference>
<sequence>MVTELTEKIKSSLKDAAKKLTGFKKRAFMAQVTIDYFNSSPRRAETELGWSRQAIATGLKELETGIICVDNYRARGRKKTEELLPNLEADIKSLVEMYSQADPKFQSTFAFTKISAREVREALKEEKGYRDEQLPSRQTIGDILNRMGYSLKKTQKIKPLKKIPETEAIFANVAQANQAADNQTKSLRISLDSKAKVKIGNLSREGKARYIEPLKADDHDSEWTAVLVPLGILDVRGERLSIYFGQSAETSDFVADCLELWWQENQAIYPGLEELVIDLDGGAATRSNRTQFIKRMVEFARKTQWQIRLIYYPPYHSKYNPIERCWAVLENYWNGAILDSIDAALNWASNMTWKGIKPLVHLVEGTYEKGVKVLAKELEQLQPFWQRSETLPKWDVTVLPS</sequence>
<gene>
    <name evidence="1" type="ORF">MICCA_3970001</name>
</gene>
<dbReference type="AlphaFoldDB" id="A0A822LDG0"/>
<dbReference type="RefSeq" id="WP_002756392.1">
    <property type="nucleotide sequence ID" value="NZ_HE972612.1"/>
</dbReference>
<proteinExistence type="predicted"/>
<dbReference type="NCBIfam" id="NF033519">
    <property type="entry name" value="transpos_ISAzo13"/>
    <property type="match status" value="1"/>
</dbReference>
<dbReference type="Pfam" id="PF07592">
    <property type="entry name" value="DDE_Tnp_ISAZ013"/>
    <property type="match status" value="1"/>
</dbReference>
<dbReference type="Proteomes" id="UP000005806">
    <property type="component" value="Unassembled WGS sequence"/>
</dbReference>
<evidence type="ECO:0000313" key="1">
    <source>
        <dbReference type="EMBL" id="CCH94588.1"/>
    </source>
</evidence>
<dbReference type="Gene3D" id="3.30.420.10">
    <property type="entry name" value="Ribonuclease H-like superfamily/Ribonuclease H"/>
    <property type="match status" value="1"/>
</dbReference>
<comment type="caution">
    <text evidence="1">The sequence shown here is derived from an EMBL/GenBank/DDBJ whole genome shotgun (WGS) entry which is preliminary data.</text>
</comment>